<feature type="domain" description="SGNH hydrolase-type esterase" evidence="1">
    <location>
        <begin position="37"/>
        <end position="137"/>
    </location>
</feature>
<evidence type="ECO:0000259" key="1">
    <source>
        <dbReference type="Pfam" id="PF13472"/>
    </source>
</evidence>
<name>A0A5C6ADF7_9BACT</name>
<organism evidence="2 3">
    <name type="scientific">Neorhodopirellula pilleata</name>
    <dbReference type="NCBI Taxonomy" id="2714738"/>
    <lineage>
        <taxon>Bacteria</taxon>
        <taxon>Pseudomonadati</taxon>
        <taxon>Planctomycetota</taxon>
        <taxon>Planctomycetia</taxon>
        <taxon>Pirellulales</taxon>
        <taxon>Pirellulaceae</taxon>
        <taxon>Neorhodopirellula</taxon>
    </lineage>
</organism>
<dbReference type="InterPro" id="IPR036514">
    <property type="entry name" value="SGNH_hydro_sf"/>
</dbReference>
<dbReference type="SUPFAM" id="SSF52266">
    <property type="entry name" value="SGNH hydrolase"/>
    <property type="match status" value="1"/>
</dbReference>
<protein>
    <recommendedName>
        <fullName evidence="1">SGNH hydrolase-type esterase domain-containing protein</fullName>
    </recommendedName>
</protein>
<evidence type="ECO:0000313" key="2">
    <source>
        <dbReference type="EMBL" id="TWT97101.1"/>
    </source>
</evidence>
<dbReference type="Gene3D" id="3.40.50.1110">
    <property type="entry name" value="SGNH hydrolase"/>
    <property type="match status" value="1"/>
</dbReference>
<sequence length="151" mass="16541">MIHSVLYGLISHRLLPMSAPKFVPPEDESIKITAEGIERFRNDYQALIDTIEASGANVLVSTQMMAGLPNCEPMDRYLGDTPQQIQTNSEIAQAITDAVREVAAANDLPFADIAADVPCNDSLLGDSIHLTREGHRVVAEAWADHFQFGSY</sequence>
<keyword evidence="3" id="KW-1185">Reference proteome</keyword>
<dbReference type="InterPro" id="IPR013830">
    <property type="entry name" value="SGNH_hydro"/>
</dbReference>
<dbReference type="GO" id="GO:0016788">
    <property type="term" value="F:hydrolase activity, acting on ester bonds"/>
    <property type="evidence" value="ECO:0007669"/>
    <property type="project" value="UniProtKB-ARBA"/>
</dbReference>
<dbReference type="Pfam" id="PF13472">
    <property type="entry name" value="Lipase_GDSL_2"/>
    <property type="match status" value="1"/>
</dbReference>
<dbReference type="EMBL" id="SJPM01000004">
    <property type="protein sequence ID" value="TWT97101.1"/>
    <property type="molecule type" value="Genomic_DNA"/>
</dbReference>
<comment type="caution">
    <text evidence="2">The sequence shown here is derived from an EMBL/GenBank/DDBJ whole genome shotgun (WGS) entry which is preliminary data.</text>
</comment>
<reference evidence="2 3" key="1">
    <citation type="submission" date="2019-02" db="EMBL/GenBank/DDBJ databases">
        <title>Deep-cultivation of Planctomycetes and their phenomic and genomic characterization uncovers novel biology.</title>
        <authorList>
            <person name="Wiegand S."/>
            <person name="Jogler M."/>
            <person name="Boedeker C."/>
            <person name="Pinto D."/>
            <person name="Vollmers J."/>
            <person name="Rivas-Marin E."/>
            <person name="Kohn T."/>
            <person name="Peeters S.H."/>
            <person name="Heuer A."/>
            <person name="Rast P."/>
            <person name="Oberbeckmann S."/>
            <person name="Bunk B."/>
            <person name="Jeske O."/>
            <person name="Meyerdierks A."/>
            <person name="Storesund J.E."/>
            <person name="Kallscheuer N."/>
            <person name="Luecker S."/>
            <person name="Lage O.M."/>
            <person name="Pohl T."/>
            <person name="Merkel B.J."/>
            <person name="Hornburger P."/>
            <person name="Mueller R.-W."/>
            <person name="Bruemmer F."/>
            <person name="Labrenz M."/>
            <person name="Spormann A.M."/>
            <person name="Op Den Camp H."/>
            <person name="Overmann J."/>
            <person name="Amann R."/>
            <person name="Jetten M.S.M."/>
            <person name="Mascher T."/>
            <person name="Medema M.H."/>
            <person name="Devos D.P."/>
            <person name="Kaster A.-K."/>
            <person name="Ovreas L."/>
            <person name="Rohde M."/>
            <person name="Galperin M.Y."/>
            <person name="Jogler C."/>
        </authorList>
    </citation>
    <scope>NUCLEOTIDE SEQUENCE [LARGE SCALE GENOMIC DNA]</scope>
    <source>
        <strain evidence="2 3">Pla100</strain>
    </source>
</reference>
<gene>
    <name evidence="2" type="ORF">Pla100_22500</name>
</gene>
<evidence type="ECO:0000313" key="3">
    <source>
        <dbReference type="Proteomes" id="UP000316213"/>
    </source>
</evidence>
<dbReference type="AlphaFoldDB" id="A0A5C6ADF7"/>
<dbReference type="Proteomes" id="UP000316213">
    <property type="component" value="Unassembled WGS sequence"/>
</dbReference>
<accession>A0A5C6ADF7</accession>
<proteinExistence type="predicted"/>